<accession>A0A1M6L5F0</accession>
<gene>
    <name evidence="1" type="ORF">SAMN05444350_14430</name>
</gene>
<evidence type="ECO:0000313" key="1">
    <source>
        <dbReference type="EMBL" id="SHJ66426.1"/>
    </source>
</evidence>
<dbReference type="AlphaFoldDB" id="A0A1M6L5F0"/>
<organism evidence="1 2">
    <name type="scientific">Bacteroides stercorirosoris</name>
    <dbReference type="NCBI Taxonomy" id="871324"/>
    <lineage>
        <taxon>Bacteria</taxon>
        <taxon>Pseudomonadati</taxon>
        <taxon>Bacteroidota</taxon>
        <taxon>Bacteroidia</taxon>
        <taxon>Bacteroidales</taxon>
        <taxon>Bacteroidaceae</taxon>
        <taxon>Bacteroides</taxon>
    </lineage>
</organism>
<dbReference type="Proteomes" id="UP000184192">
    <property type="component" value="Unassembled WGS sequence"/>
</dbReference>
<sequence>MKKLPKFYYSRYMGGYNVYQREEPVNNVTTAKKIDRKQSEEEAKKLVYKLNGWKYEK</sequence>
<name>A0A1M6L5F0_9BACE</name>
<dbReference type="GeneID" id="92715114"/>
<proteinExistence type="predicted"/>
<dbReference type="EMBL" id="FQZN01000044">
    <property type="protein sequence ID" value="SHJ66426.1"/>
    <property type="molecule type" value="Genomic_DNA"/>
</dbReference>
<keyword evidence="2" id="KW-1185">Reference proteome</keyword>
<protein>
    <submittedName>
        <fullName evidence="1">Uncharacterized protein</fullName>
    </submittedName>
</protein>
<dbReference type="RefSeq" id="WP_159106522.1">
    <property type="nucleotide sequence ID" value="NZ_FQZN01000044.1"/>
</dbReference>
<reference evidence="2" key="1">
    <citation type="submission" date="2016-11" db="EMBL/GenBank/DDBJ databases">
        <authorList>
            <person name="Varghese N."/>
            <person name="Submissions S."/>
        </authorList>
    </citation>
    <scope>NUCLEOTIDE SEQUENCE [LARGE SCALE GENOMIC DNA]</scope>
    <source>
        <strain evidence="2">DSM 26884</strain>
    </source>
</reference>
<evidence type="ECO:0000313" key="2">
    <source>
        <dbReference type="Proteomes" id="UP000184192"/>
    </source>
</evidence>